<evidence type="ECO:0000259" key="2">
    <source>
        <dbReference type="Pfam" id="PF26366"/>
    </source>
</evidence>
<name>A0A2A2CZX8_9ACTN</name>
<organism evidence="3 4">
    <name type="scientific">Streptomyces albireticuli</name>
    <dbReference type="NCBI Taxonomy" id="1940"/>
    <lineage>
        <taxon>Bacteria</taxon>
        <taxon>Bacillati</taxon>
        <taxon>Actinomycetota</taxon>
        <taxon>Actinomycetes</taxon>
        <taxon>Kitasatosporales</taxon>
        <taxon>Streptomycetaceae</taxon>
        <taxon>Streptomyces</taxon>
    </lineage>
</organism>
<proteinExistence type="predicted"/>
<keyword evidence="4" id="KW-1185">Reference proteome</keyword>
<evidence type="ECO:0000313" key="3">
    <source>
        <dbReference type="EMBL" id="PAU44814.1"/>
    </source>
</evidence>
<accession>A0A2A2CZX8</accession>
<feature type="domain" description="DUF8094" evidence="2">
    <location>
        <begin position="11"/>
        <end position="284"/>
    </location>
</feature>
<feature type="region of interest" description="Disordered" evidence="1">
    <location>
        <begin position="174"/>
        <end position="194"/>
    </location>
</feature>
<comment type="caution">
    <text evidence="3">The sequence shown here is derived from an EMBL/GenBank/DDBJ whole genome shotgun (WGS) entry which is preliminary data.</text>
</comment>
<dbReference type="EMBL" id="NSJV01000619">
    <property type="protein sequence ID" value="PAU44814.1"/>
    <property type="molecule type" value="Genomic_DNA"/>
</dbReference>
<reference evidence="3 4" key="1">
    <citation type="submission" date="2017-08" db="EMBL/GenBank/DDBJ databases">
        <title>Genome sequence of Streptomyces albireticuli NRRL B-1670.</title>
        <authorList>
            <person name="Graham D.E."/>
            <person name="Mahan K.M."/>
            <person name="Klingeman D.M."/>
            <person name="Hettich R.L."/>
            <person name="Parry R.J."/>
            <person name="Spain J.C."/>
        </authorList>
    </citation>
    <scope>NUCLEOTIDE SEQUENCE [LARGE SCALE GENOMIC DNA]</scope>
    <source>
        <strain evidence="3 4">NRRL B-1670</strain>
    </source>
</reference>
<gene>
    <name evidence="3" type="ORF">CK936_32860</name>
</gene>
<evidence type="ECO:0000313" key="4">
    <source>
        <dbReference type="Proteomes" id="UP000218944"/>
    </source>
</evidence>
<dbReference type="Pfam" id="PF26366">
    <property type="entry name" value="DUF8094"/>
    <property type="match status" value="1"/>
</dbReference>
<dbReference type="InterPro" id="IPR058407">
    <property type="entry name" value="DUF8094"/>
</dbReference>
<feature type="region of interest" description="Disordered" evidence="1">
    <location>
        <begin position="271"/>
        <end position="313"/>
    </location>
</feature>
<dbReference type="AlphaFoldDB" id="A0A2A2CZX8"/>
<evidence type="ECO:0000256" key="1">
    <source>
        <dbReference type="SAM" id="MobiDB-lite"/>
    </source>
</evidence>
<sequence length="329" mass="35768">MTVHGEREILPAVDKAEAPEILKRFTDGYNEAYRELDPKVIDRVESGPLAEIGHADMRTQGALTPGGNPRYPSLVLDDARFTVPKQAGWPKFFLADTRSNRDRNRWLVVFLREGPKDPWRAGYLSIVGPDRVPEFATDGDGYAEAVPVAEGRDTGLAKDPGTVSRAYTDFLRTGEGGAFAPGPRTSGVREERDKLRRTPTFWTEFIDVPERAPDFPTPALRTEDGGALVFFTAHHRERRTMAKGLRPAVTDPRTRTLVTGELKTSVTYTRVSESAVRVPPAPGGGTTGAKSGGKPDGKAGGGASKNDPKNDGKIVFLNRIESVTAVKGD</sequence>
<protein>
    <recommendedName>
        <fullName evidence="2">DUF8094 domain-containing protein</fullName>
    </recommendedName>
</protein>
<dbReference type="Proteomes" id="UP000218944">
    <property type="component" value="Unassembled WGS sequence"/>
</dbReference>